<keyword evidence="1" id="KW-0175">Coiled coil</keyword>
<proteinExistence type="predicted"/>
<gene>
    <name evidence="2" type="ORF">C0J00_03880</name>
</gene>
<sequence length="132" mass="15911">MSEVDWEQKWKQLHLLESSIQEKLEINATDHQSLTLLNDLSDDYQHQRHLEYEQIIMALVFGSTISNGIIANQLALMDECQRRQALVDDEIERLNRERVKLQDDSDDLYYRRQRLALEEEEAHEKNRRMLWE</sequence>
<evidence type="ECO:0000256" key="1">
    <source>
        <dbReference type="SAM" id="Coils"/>
    </source>
</evidence>
<name>A0A2L0D3C9_9STRE</name>
<accession>A0A2L0D3C9</accession>
<protein>
    <submittedName>
        <fullName evidence="2">Uncharacterized protein</fullName>
    </submittedName>
</protein>
<dbReference type="RefSeq" id="WP_104967648.1">
    <property type="nucleotide sequence ID" value="NZ_CP025536.1"/>
</dbReference>
<dbReference type="KEGG" id="splr:C0J00_03880"/>
<dbReference type="EMBL" id="CP025536">
    <property type="protein sequence ID" value="AUW96316.1"/>
    <property type="molecule type" value="Genomic_DNA"/>
</dbReference>
<reference evidence="2 3" key="2">
    <citation type="submission" date="2018-02" db="EMBL/GenBank/DDBJ databases">
        <title>Whole genome sequencing analysis of Streptococcus pluranimalium isolated from cattle infected mastitis in China.</title>
        <authorList>
            <person name="Zhang J.-R."/>
            <person name="Hu G.-Z."/>
        </authorList>
    </citation>
    <scope>NUCLEOTIDE SEQUENCE [LARGE SCALE GENOMIC DNA]</scope>
    <source>
        <strain evidence="2 3">TH11417</strain>
    </source>
</reference>
<dbReference type="GeneID" id="98393050"/>
<reference evidence="2 3" key="1">
    <citation type="submission" date="2017-12" db="EMBL/GenBank/DDBJ databases">
        <authorList>
            <person name="Hurst M.R.H."/>
        </authorList>
    </citation>
    <scope>NUCLEOTIDE SEQUENCE [LARGE SCALE GENOMIC DNA]</scope>
    <source>
        <strain evidence="2 3">TH11417</strain>
    </source>
</reference>
<evidence type="ECO:0000313" key="2">
    <source>
        <dbReference type="EMBL" id="AUW96316.1"/>
    </source>
</evidence>
<feature type="coiled-coil region" evidence="1">
    <location>
        <begin position="77"/>
        <end position="104"/>
    </location>
</feature>
<organism evidence="2 3">
    <name type="scientific">Streptococcus pluranimalium</name>
    <dbReference type="NCBI Taxonomy" id="82348"/>
    <lineage>
        <taxon>Bacteria</taxon>
        <taxon>Bacillati</taxon>
        <taxon>Bacillota</taxon>
        <taxon>Bacilli</taxon>
        <taxon>Lactobacillales</taxon>
        <taxon>Streptococcaceae</taxon>
        <taxon>Streptococcus</taxon>
    </lineage>
</organism>
<dbReference type="Proteomes" id="UP000238956">
    <property type="component" value="Chromosome"/>
</dbReference>
<dbReference type="AlphaFoldDB" id="A0A2L0D3C9"/>
<keyword evidence="3" id="KW-1185">Reference proteome</keyword>
<evidence type="ECO:0000313" key="3">
    <source>
        <dbReference type="Proteomes" id="UP000238956"/>
    </source>
</evidence>